<dbReference type="EMBL" id="SGXF01000001">
    <property type="protein sequence ID" value="RZT02521.1"/>
    <property type="molecule type" value="Genomic_DNA"/>
</dbReference>
<proteinExistence type="predicted"/>
<dbReference type="Proteomes" id="UP000292927">
    <property type="component" value="Unassembled WGS sequence"/>
</dbReference>
<dbReference type="PANTHER" id="PTHR21621:SF0">
    <property type="entry name" value="BETA-CITRYLGLUTAMATE SYNTHASE B-RELATED"/>
    <property type="match status" value="1"/>
</dbReference>
<dbReference type="PROSITE" id="PS50975">
    <property type="entry name" value="ATP_GRASP"/>
    <property type="match status" value="1"/>
</dbReference>
<accession>A0A4Q7PNH0</accession>
<dbReference type="InterPro" id="IPR011761">
    <property type="entry name" value="ATP-grasp"/>
</dbReference>
<dbReference type="Gene3D" id="3.30.1490.20">
    <property type="entry name" value="ATP-grasp fold, A domain"/>
    <property type="match status" value="1"/>
</dbReference>
<dbReference type="InterPro" id="IPR013815">
    <property type="entry name" value="ATP_grasp_subdomain_1"/>
</dbReference>
<evidence type="ECO:0000313" key="3">
    <source>
        <dbReference type="EMBL" id="RZT02521.1"/>
    </source>
</evidence>
<evidence type="ECO:0000313" key="4">
    <source>
        <dbReference type="Proteomes" id="UP000292927"/>
    </source>
</evidence>
<keyword evidence="1" id="KW-0067">ATP-binding</keyword>
<dbReference type="GO" id="GO:0018169">
    <property type="term" value="F:ribosomal S6-glutamic acid ligase activity"/>
    <property type="evidence" value="ECO:0007669"/>
    <property type="project" value="TreeGrafter"/>
</dbReference>
<protein>
    <recommendedName>
        <fullName evidence="2">ATP-grasp domain-containing protein</fullName>
    </recommendedName>
</protein>
<keyword evidence="1" id="KW-0547">Nucleotide-binding</keyword>
<dbReference type="OrthoDB" id="8136469at2"/>
<name>A0A4Q7PNH0_9FIRM</name>
<evidence type="ECO:0000259" key="2">
    <source>
        <dbReference type="PROSITE" id="PS50975"/>
    </source>
</evidence>
<sequence length="309" mass="34606">MSNSTSCYVKMIREICREENISLESFGGDWVFRLERGDKEGYILGYQFGLNLAVAQQICADKSAASEVMKAHGIPHVPHHCFMTPEKLKYIDKEGNWEEMLSVFRMYGDVVVKDNQGTGGELVYRVRSVDCLEQAAQEIFRTCQSLAISPYVEIEKEYRVILLDGEIQLVFHKLRDFVTGDGRSTLRQLYAGHLMGGGAQASIPAGKLEKILPDGQRHYLNWKHNLGQGARAVVEEDPAVTGPAVALALRAARLFGLRFASVDVIRCSEGLQVLEINPGVMMENLASSSQELYRKAKEIYRRAVLKMLS</sequence>
<feature type="domain" description="ATP-grasp" evidence="2">
    <location>
        <begin position="66"/>
        <end position="305"/>
    </location>
</feature>
<dbReference type="GO" id="GO:0046872">
    <property type="term" value="F:metal ion binding"/>
    <property type="evidence" value="ECO:0007669"/>
    <property type="project" value="InterPro"/>
</dbReference>
<reference evidence="3 4" key="1">
    <citation type="submission" date="2019-02" db="EMBL/GenBank/DDBJ databases">
        <title>Genomic Encyclopedia of Type Strains, Phase IV (KMG-IV): sequencing the most valuable type-strain genomes for metagenomic binning, comparative biology and taxonomic classification.</title>
        <authorList>
            <person name="Goeker M."/>
        </authorList>
    </citation>
    <scope>NUCLEOTIDE SEQUENCE [LARGE SCALE GENOMIC DNA]</scope>
    <source>
        <strain evidence="3 4">DSM 29486</strain>
    </source>
</reference>
<dbReference type="SUPFAM" id="SSF56059">
    <property type="entry name" value="Glutathione synthetase ATP-binding domain-like"/>
    <property type="match status" value="1"/>
</dbReference>
<dbReference type="GO" id="GO:0009432">
    <property type="term" value="P:SOS response"/>
    <property type="evidence" value="ECO:0007669"/>
    <property type="project" value="TreeGrafter"/>
</dbReference>
<gene>
    <name evidence="3" type="ORF">EV209_0640</name>
</gene>
<keyword evidence="4" id="KW-1185">Reference proteome</keyword>
<dbReference type="Gene3D" id="3.30.470.20">
    <property type="entry name" value="ATP-grasp fold, B domain"/>
    <property type="match status" value="1"/>
</dbReference>
<comment type="caution">
    <text evidence="3">The sequence shown here is derived from an EMBL/GenBank/DDBJ whole genome shotgun (WGS) entry which is preliminary data.</text>
</comment>
<organism evidence="3 4">
    <name type="scientific">Cuneatibacter caecimuris</name>
    <dbReference type="NCBI Taxonomy" id="1796618"/>
    <lineage>
        <taxon>Bacteria</taxon>
        <taxon>Bacillati</taxon>
        <taxon>Bacillota</taxon>
        <taxon>Clostridia</taxon>
        <taxon>Lachnospirales</taxon>
        <taxon>Lachnospiraceae</taxon>
        <taxon>Cuneatibacter</taxon>
    </lineage>
</organism>
<evidence type="ECO:0000256" key="1">
    <source>
        <dbReference type="PROSITE-ProRule" id="PRU00409"/>
    </source>
</evidence>
<dbReference type="PANTHER" id="PTHR21621">
    <property type="entry name" value="RIBOSOMAL PROTEIN S6 MODIFICATION PROTEIN"/>
    <property type="match status" value="1"/>
</dbReference>
<dbReference type="GO" id="GO:0005524">
    <property type="term" value="F:ATP binding"/>
    <property type="evidence" value="ECO:0007669"/>
    <property type="project" value="UniProtKB-UniRule"/>
</dbReference>
<dbReference type="AlphaFoldDB" id="A0A4Q7PNH0"/>
<dbReference type="RefSeq" id="WP_130432968.1">
    <property type="nucleotide sequence ID" value="NZ_SGXF01000001.1"/>
</dbReference>
<dbReference type="GO" id="GO:0005737">
    <property type="term" value="C:cytoplasm"/>
    <property type="evidence" value="ECO:0007669"/>
    <property type="project" value="TreeGrafter"/>
</dbReference>